<evidence type="ECO:0000256" key="1">
    <source>
        <dbReference type="SAM" id="MobiDB-lite"/>
    </source>
</evidence>
<reference evidence="2" key="3">
    <citation type="submission" date="2025-09" db="UniProtKB">
        <authorList>
            <consortium name="Ensembl"/>
        </authorList>
    </citation>
    <scope>IDENTIFICATION</scope>
</reference>
<sequence>EREITRPSSDIRSCARYLCRLWTPPSICADAVLFSNFRSPQYIMALGEERHTHQTNLLFYSLLYKLTGAAVEAQKNPLHWWQPAGSPSSLDTHKIHSNNSSYYSSWTK</sequence>
<protein>
    <submittedName>
        <fullName evidence="2">Uncharacterized protein</fullName>
    </submittedName>
</protein>
<reference evidence="2" key="1">
    <citation type="submission" date="2019-06" db="EMBL/GenBank/DDBJ databases">
        <authorList>
            <consortium name="Wellcome Sanger Institute Data Sharing"/>
        </authorList>
    </citation>
    <scope>NUCLEOTIDE SEQUENCE [LARGE SCALE GENOMIC DNA]</scope>
</reference>
<dbReference type="Proteomes" id="UP000472267">
    <property type="component" value="Chromosome 20"/>
</dbReference>
<evidence type="ECO:0000313" key="2">
    <source>
        <dbReference type="Ensembl" id="ENSSFAP00005011565.1"/>
    </source>
</evidence>
<reference evidence="2" key="2">
    <citation type="submission" date="2025-08" db="UniProtKB">
        <authorList>
            <consortium name="Ensembl"/>
        </authorList>
    </citation>
    <scope>IDENTIFICATION</scope>
</reference>
<keyword evidence="3" id="KW-1185">Reference proteome</keyword>
<feature type="compositionally biased region" description="Polar residues" evidence="1">
    <location>
        <begin position="97"/>
        <end position="108"/>
    </location>
</feature>
<dbReference type="InParanoid" id="A0A672G3I7"/>
<evidence type="ECO:0000313" key="3">
    <source>
        <dbReference type="Proteomes" id="UP000472267"/>
    </source>
</evidence>
<organism evidence="2 3">
    <name type="scientific">Salarias fasciatus</name>
    <name type="common">Jewelled blenny</name>
    <name type="synonym">Blennius fasciatus</name>
    <dbReference type="NCBI Taxonomy" id="181472"/>
    <lineage>
        <taxon>Eukaryota</taxon>
        <taxon>Metazoa</taxon>
        <taxon>Chordata</taxon>
        <taxon>Craniata</taxon>
        <taxon>Vertebrata</taxon>
        <taxon>Euteleostomi</taxon>
        <taxon>Actinopterygii</taxon>
        <taxon>Neopterygii</taxon>
        <taxon>Teleostei</taxon>
        <taxon>Neoteleostei</taxon>
        <taxon>Acanthomorphata</taxon>
        <taxon>Ovalentaria</taxon>
        <taxon>Blenniimorphae</taxon>
        <taxon>Blenniiformes</taxon>
        <taxon>Blennioidei</taxon>
        <taxon>Blenniidae</taxon>
        <taxon>Salariinae</taxon>
        <taxon>Salarias</taxon>
    </lineage>
</organism>
<dbReference type="OMA" id="CPWHREN"/>
<dbReference type="Ensembl" id="ENSSFAT00005012052.1">
    <property type="protein sequence ID" value="ENSSFAP00005011565.1"/>
    <property type="gene ID" value="ENSSFAG00005006456.1"/>
</dbReference>
<feature type="region of interest" description="Disordered" evidence="1">
    <location>
        <begin position="86"/>
        <end position="108"/>
    </location>
</feature>
<proteinExistence type="predicted"/>
<name>A0A672G3I7_SALFA</name>
<dbReference type="AlphaFoldDB" id="A0A672G3I7"/>
<accession>A0A672G3I7</accession>